<dbReference type="Proteomes" id="UP001049176">
    <property type="component" value="Chromosome 6"/>
</dbReference>
<evidence type="ECO:0000313" key="2">
    <source>
        <dbReference type="EMBL" id="KAG7090710.1"/>
    </source>
</evidence>
<evidence type="ECO:0000256" key="1">
    <source>
        <dbReference type="SAM" id="MobiDB-lite"/>
    </source>
</evidence>
<dbReference type="GeneID" id="66078880"/>
<feature type="region of interest" description="Disordered" evidence="1">
    <location>
        <begin position="1"/>
        <end position="31"/>
    </location>
</feature>
<dbReference type="AlphaFoldDB" id="A0A9P7UR46"/>
<sequence>MDRSTLRQRAPTSRRTRLEASYPYPPRHHLRPTNQRQELADAVRHIPNDDNDEDQRVIEILLGLLILHVMEDILISCDTYCV</sequence>
<name>A0A9P7UR46_9AGAR</name>
<keyword evidence="3" id="KW-1185">Reference proteome</keyword>
<proteinExistence type="predicted"/>
<gene>
    <name evidence="2" type="ORF">E1B28_009804</name>
</gene>
<evidence type="ECO:0000313" key="3">
    <source>
        <dbReference type="Proteomes" id="UP001049176"/>
    </source>
</evidence>
<dbReference type="RefSeq" id="XP_043007180.1">
    <property type="nucleotide sequence ID" value="XM_043154723.1"/>
</dbReference>
<protein>
    <submittedName>
        <fullName evidence="2">Uncharacterized protein</fullName>
    </submittedName>
</protein>
<dbReference type="KEGG" id="more:E1B28_009804"/>
<accession>A0A9P7UR46</accession>
<reference evidence="2" key="1">
    <citation type="journal article" date="2021" name="Genome Biol. Evol.">
        <title>The assembled and annotated genome of the fairy-ring fungus Marasmius oreades.</title>
        <authorList>
            <person name="Hiltunen M."/>
            <person name="Ament-Velasquez S.L."/>
            <person name="Johannesson H."/>
        </authorList>
    </citation>
    <scope>NUCLEOTIDE SEQUENCE</scope>
    <source>
        <strain evidence="2">03SP1</strain>
    </source>
</reference>
<organism evidence="2 3">
    <name type="scientific">Marasmius oreades</name>
    <name type="common">fairy-ring Marasmius</name>
    <dbReference type="NCBI Taxonomy" id="181124"/>
    <lineage>
        <taxon>Eukaryota</taxon>
        <taxon>Fungi</taxon>
        <taxon>Dikarya</taxon>
        <taxon>Basidiomycota</taxon>
        <taxon>Agaricomycotina</taxon>
        <taxon>Agaricomycetes</taxon>
        <taxon>Agaricomycetidae</taxon>
        <taxon>Agaricales</taxon>
        <taxon>Marasmiineae</taxon>
        <taxon>Marasmiaceae</taxon>
        <taxon>Marasmius</taxon>
    </lineage>
</organism>
<comment type="caution">
    <text evidence="2">The sequence shown here is derived from an EMBL/GenBank/DDBJ whole genome shotgun (WGS) entry which is preliminary data.</text>
</comment>
<dbReference type="EMBL" id="CM032186">
    <property type="protein sequence ID" value="KAG7090710.1"/>
    <property type="molecule type" value="Genomic_DNA"/>
</dbReference>